<protein>
    <submittedName>
        <fullName evidence="1">Uncharacterized protein</fullName>
    </submittedName>
</protein>
<evidence type="ECO:0000313" key="2">
    <source>
        <dbReference type="Proteomes" id="UP001469553"/>
    </source>
</evidence>
<organism evidence="1 2">
    <name type="scientific">Ameca splendens</name>
    <dbReference type="NCBI Taxonomy" id="208324"/>
    <lineage>
        <taxon>Eukaryota</taxon>
        <taxon>Metazoa</taxon>
        <taxon>Chordata</taxon>
        <taxon>Craniata</taxon>
        <taxon>Vertebrata</taxon>
        <taxon>Euteleostomi</taxon>
        <taxon>Actinopterygii</taxon>
        <taxon>Neopterygii</taxon>
        <taxon>Teleostei</taxon>
        <taxon>Neoteleostei</taxon>
        <taxon>Acanthomorphata</taxon>
        <taxon>Ovalentaria</taxon>
        <taxon>Atherinomorphae</taxon>
        <taxon>Cyprinodontiformes</taxon>
        <taxon>Goodeidae</taxon>
        <taxon>Ameca</taxon>
    </lineage>
</organism>
<dbReference type="Proteomes" id="UP001469553">
    <property type="component" value="Unassembled WGS sequence"/>
</dbReference>
<feature type="non-terminal residue" evidence="1">
    <location>
        <position position="1"/>
    </location>
</feature>
<reference evidence="1 2" key="1">
    <citation type="submission" date="2021-06" db="EMBL/GenBank/DDBJ databases">
        <authorList>
            <person name="Palmer J.M."/>
        </authorList>
    </citation>
    <scope>NUCLEOTIDE SEQUENCE [LARGE SCALE GENOMIC DNA]</scope>
    <source>
        <strain evidence="1 2">AS_MEX2019</strain>
        <tissue evidence="1">Muscle</tissue>
    </source>
</reference>
<keyword evidence="2" id="KW-1185">Reference proteome</keyword>
<evidence type="ECO:0000313" key="1">
    <source>
        <dbReference type="EMBL" id="MEQ2308530.1"/>
    </source>
</evidence>
<gene>
    <name evidence="1" type="ORF">AMECASPLE_029109</name>
</gene>
<comment type="caution">
    <text evidence="1">The sequence shown here is derived from an EMBL/GenBank/DDBJ whole genome shotgun (WGS) entry which is preliminary data.</text>
</comment>
<accession>A0ABV0ZQX6</accession>
<sequence length="64" mass="7087">GVQVRKARVRTGGEGFSVREGEQQKTEEYEHSKAECTACCVISLRVELPVQLNGWKPASVAARR</sequence>
<dbReference type="EMBL" id="JAHRIP010069119">
    <property type="protein sequence ID" value="MEQ2308530.1"/>
    <property type="molecule type" value="Genomic_DNA"/>
</dbReference>
<proteinExistence type="predicted"/>
<name>A0ABV0ZQX6_9TELE</name>